<gene>
    <name evidence="2" type="ORF">GMJLKIPL_3390</name>
</gene>
<evidence type="ECO:0000259" key="1">
    <source>
        <dbReference type="Pfam" id="PF18909"/>
    </source>
</evidence>
<name>A0ABQ4SFY2_9HYPH</name>
<keyword evidence="3" id="KW-1185">Reference proteome</keyword>
<comment type="caution">
    <text evidence="2">The sequence shown here is derived from an EMBL/GenBank/DDBJ whole genome shotgun (WGS) entry which is preliminary data.</text>
</comment>
<dbReference type="RefSeq" id="WP_238236376.1">
    <property type="nucleotide sequence ID" value="NZ_BPQQ01000039.1"/>
</dbReference>
<reference evidence="2" key="1">
    <citation type="journal article" date="2021" name="Front. Microbiol.">
        <title>Comprehensive Comparative Genomics and Phenotyping of Methylobacterium Species.</title>
        <authorList>
            <person name="Alessa O."/>
            <person name="Ogura Y."/>
            <person name="Fujitani Y."/>
            <person name="Takami H."/>
            <person name="Hayashi T."/>
            <person name="Sahin N."/>
            <person name="Tani A."/>
        </authorList>
    </citation>
    <scope>NUCLEOTIDE SEQUENCE</scope>
    <source>
        <strain evidence="2">DSM 17168</strain>
    </source>
</reference>
<evidence type="ECO:0000313" key="2">
    <source>
        <dbReference type="EMBL" id="GJE01459.1"/>
    </source>
</evidence>
<dbReference type="InterPro" id="IPR044038">
    <property type="entry name" value="dATP/dGTP_diPOhydrolase_N"/>
</dbReference>
<sequence>MTESALTEGRKDDGGKDPWDLAPWDAFRAIVQVLAFGARKYAPRNWERGMAWSRLYAALFRHLTAWWQGENVDAETGLPHLWHAGACIVFLIAYELRGVGQDDRPTEGAP</sequence>
<organism evidence="2 3">
    <name type="scientific">Methylobacterium isbiliense</name>
    <dbReference type="NCBI Taxonomy" id="315478"/>
    <lineage>
        <taxon>Bacteria</taxon>
        <taxon>Pseudomonadati</taxon>
        <taxon>Pseudomonadota</taxon>
        <taxon>Alphaproteobacteria</taxon>
        <taxon>Hyphomicrobiales</taxon>
        <taxon>Methylobacteriaceae</taxon>
        <taxon>Methylobacterium</taxon>
    </lineage>
</organism>
<proteinExistence type="predicted"/>
<feature type="domain" description="dATP/dGTP diphosphohydrolase N-terminal" evidence="1">
    <location>
        <begin position="8"/>
        <end position="104"/>
    </location>
</feature>
<reference evidence="2" key="2">
    <citation type="submission" date="2021-08" db="EMBL/GenBank/DDBJ databases">
        <authorList>
            <person name="Tani A."/>
            <person name="Ola A."/>
            <person name="Ogura Y."/>
            <person name="Katsura K."/>
            <person name="Hayashi T."/>
        </authorList>
    </citation>
    <scope>NUCLEOTIDE SEQUENCE</scope>
    <source>
        <strain evidence="2">DSM 17168</strain>
    </source>
</reference>
<dbReference type="EMBL" id="BPQQ01000039">
    <property type="protein sequence ID" value="GJE01459.1"/>
    <property type="molecule type" value="Genomic_DNA"/>
</dbReference>
<dbReference type="Pfam" id="PF18909">
    <property type="entry name" value="dGTP_diPhyd_N"/>
    <property type="match status" value="1"/>
</dbReference>
<protein>
    <recommendedName>
        <fullName evidence="1">dATP/dGTP diphosphohydrolase N-terminal domain-containing protein</fullName>
    </recommendedName>
</protein>
<accession>A0ABQ4SFY2</accession>
<dbReference type="Proteomes" id="UP001055153">
    <property type="component" value="Unassembled WGS sequence"/>
</dbReference>
<evidence type="ECO:0000313" key="3">
    <source>
        <dbReference type="Proteomes" id="UP001055153"/>
    </source>
</evidence>